<feature type="region of interest" description="Disordered" evidence="2">
    <location>
        <begin position="231"/>
        <end position="256"/>
    </location>
</feature>
<dbReference type="SUPFAM" id="SSF89392">
    <property type="entry name" value="Prokaryotic lipoproteins and lipoprotein localization factors"/>
    <property type="match status" value="1"/>
</dbReference>
<accession>A0A7H9BFG9</accession>
<feature type="signal peptide" evidence="3">
    <location>
        <begin position="1"/>
        <end position="21"/>
    </location>
</feature>
<protein>
    <submittedName>
        <fullName evidence="4">DUF2092 domain-containing protein</fullName>
    </submittedName>
</protein>
<dbReference type="InterPro" id="IPR019207">
    <property type="entry name" value="DUF2092"/>
</dbReference>
<keyword evidence="5" id="KW-1185">Reference proteome</keyword>
<feature type="chain" id="PRO_5028861223" evidence="3">
    <location>
        <begin position="22"/>
        <end position="256"/>
    </location>
</feature>
<evidence type="ECO:0000313" key="5">
    <source>
        <dbReference type="Proteomes" id="UP000509597"/>
    </source>
</evidence>
<dbReference type="Proteomes" id="UP000509597">
    <property type="component" value="Chromosome"/>
</dbReference>
<dbReference type="AlphaFoldDB" id="A0A7H9BFG9"/>
<evidence type="ECO:0000256" key="1">
    <source>
        <dbReference type="ARBA" id="ARBA00022729"/>
    </source>
</evidence>
<dbReference type="EMBL" id="CP058627">
    <property type="protein sequence ID" value="QLG87450.1"/>
    <property type="molecule type" value="Genomic_DNA"/>
</dbReference>
<evidence type="ECO:0000313" key="4">
    <source>
        <dbReference type="EMBL" id="QLG87450.1"/>
    </source>
</evidence>
<proteinExistence type="predicted"/>
<dbReference type="Pfam" id="PF09865">
    <property type="entry name" value="DUF2092"/>
    <property type="match status" value="1"/>
</dbReference>
<gene>
    <name evidence="4" type="ORF">HQ393_03825</name>
</gene>
<name>A0A7H9BFG9_9NEIS</name>
<sequence>MKLPFKLLGMALLPITAVSGATGEAPVDSNINPVVISKLVETGDYLRSLTRFQVDADITQDLVLDNGQKVKIHGKTSMKVNHLQQISSSIESDRLNRKFYYDGKSITQYAPKQGYFATVPASNNVYDALHQLESEYGLQVPLEDLFQLGRDAKQLDKLTVAAYVGPTQINGQLCDHMAFRQEGVDWQLWLSRSKPALPCKLSIVSTDEAAQPEYVVEYHWKMKPTFKESDFKFKPGKHDQAIPLKKVGEQGEKNEQ</sequence>
<dbReference type="RefSeq" id="WP_179357533.1">
    <property type="nucleotide sequence ID" value="NZ_CP058627.1"/>
</dbReference>
<dbReference type="KEGG" id="chiz:HQ393_03825"/>
<keyword evidence="1 3" id="KW-0732">Signal</keyword>
<evidence type="ECO:0000256" key="2">
    <source>
        <dbReference type="SAM" id="MobiDB-lite"/>
    </source>
</evidence>
<organism evidence="4 5">
    <name type="scientific">Chitinibacter bivalviorum</name>
    <dbReference type="NCBI Taxonomy" id="2739434"/>
    <lineage>
        <taxon>Bacteria</taxon>
        <taxon>Pseudomonadati</taxon>
        <taxon>Pseudomonadota</taxon>
        <taxon>Betaproteobacteria</taxon>
        <taxon>Neisseriales</taxon>
        <taxon>Chitinibacteraceae</taxon>
        <taxon>Chitinibacter</taxon>
    </lineage>
</organism>
<evidence type="ECO:0000256" key="3">
    <source>
        <dbReference type="SAM" id="SignalP"/>
    </source>
</evidence>
<reference evidence="4 5" key="1">
    <citation type="submission" date="2020-07" db="EMBL/GenBank/DDBJ databases">
        <title>Complete genome sequence of Chitinibacter sp. 2T18.</title>
        <authorList>
            <person name="Bae J.-W."/>
            <person name="Choi J.-W."/>
        </authorList>
    </citation>
    <scope>NUCLEOTIDE SEQUENCE [LARGE SCALE GENOMIC DNA]</scope>
    <source>
        <strain evidence="4 5">2T18</strain>
    </source>
</reference>
<dbReference type="InterPro" id="IPR029046">
    <property type="entry name" value="LolA/LolB/LppX"/>
</dbReference>